<name>A0AAW0X040_CHEQU</name>
<reference evidence="7 8" key="1">
    <citation type="journal article" date="2024" name="BMC Genomics">
        <title>Genome assembly of redclaw crayfish (Cherax quadricarinatus) provides insights into its immune adaptation and hypoxia tolerance.</title>
        <authorList>
            <person name="Liu Z."/>
            <person name="Zheng J."/>
            <person name="Li H."/>
            <person name="Fang K."/>
            <person name="Wang S."/>
            <person name="He J."/>
            <person name="Zhou D."/>
            <person name="Weng S."/>
            <person name="Chi M."/>
            <person name="Gu Z."/>
            <person name="He J."/>
            <person name="Li F."/>
            <person name="Wang M."/>
        </authorList>
    </citation>
    <scope>NUCLEOTIDE SEQUENCE [LARGE SCALE GENOMIC DNA]</scope>
    <source>
        <strain evidence="7">ZL_2023a</strain>
    </source>
</reference>
<keyword evidence="8" id="KW-1185">Reference proteome</keyword>
<dbReference type="PANTHER" id="PTHR19302:SF27">
    <property type="entry name" value="GAMMA-TUBULIN COMPLEX COMPONENT 4"/>
    <property type="match status" value="1"/>
</dbReference>
<dbReference type="InterPro" id="IPR041470">
    <property type="entry name" value="GCP_N"/>
</dbReference>
<evidence type="ECO:0000313" key="7">
    <source>
        <dbReference type="EMBL" id="KAK8732927.1"/>
    </source>
</evidence>
<evidence type="ECO:0000256" key="3">
    <source>
        <dbReference type="ARBA" id="ARBA00022701"/>
    </source>
</evidence>
<keyword evidence="3 5" id="KW-0493">Microtubule</keyword>
<evidence type="ECO:0000256" key="4">
    <source>
        <dbReference type="ARBA" id="ARBA00023212"/>
    </source>
</evidence>
<feature type="domain" description="Gamma tubulin complex component protein N-terminal" evidence="6">
    <location>
        <begin position="2"/>
        <end position="194"/>
    </location>
</feature>
<keyword evidence="4 5" id="KW-0206">Cytoskeleton</keyword>
<dbReference type="PANTHER" id="PTHR19302">
    <property type="entry name" value="GAMMA TUBULIN COMPLEX PROTEIN"/>
    <property type="match status" value="1"/>
</dbReference>
<gene>
    <name evidence="7" type="ORF">OTU49_006660</name>
</gene>
<evidence type="ECO:0000256" key="5">
    <source>
        <dbReference type="RuleBase" id="RU363050"/>
    </source>
</evidence>
<accession>A0AAW0X040</accession>
<dbReference type="GO" id="GO:0043015">
    <property type="term" value="F:gamma-tubulin binding"/>
    <property type="evidence" value="ECO:0007669"/>
    <property type="project" value="InterPro"/>
</dbReference>
<dbReference type="GO" id="GO:0000922">
    <property type="term" value="C:spindle pole"/>
    <property type="evidence" value="ECO:0007669"/>
    <property type="project" value="InterPro"/>
</dbReference>
<protein>
    <recommendedName>
        <fullName evidence="5">Gamma-tubulin complex component</fullName>
    </recommendedName>
</protein>
<dbReference type="AlphaFoldDB" id="A0AAW0X040"/>
<dbReference type="GO" id="GO:0005874">
    <property type="term" value="C:microtubule"/>
    <property type="evidence" value="ECO:0007669"/>
    <property type="project" value="UniProtKB-KW"/>
</dbReference>
<comment type="subcellular location">
    <subcellularLocation>
        <location evidence="1 5">Cytoplasm</location>
        <location evidence="1 5">Cytoskeleton</location>
        <location evidence="1 5">Microtubule organizing center</location>
    </subcellularLocation>
</comment>
<dbReference type="GO" id="GO:0000930">
    <property type="term" value="C:gamma-tubulin complex"/>
    <property type="evidence" value="ECO:0007669"/>
    <property type="project" value="TreeGrafter"/>
</dbReference>
<proteinExistence type="inferred from homology"/>
<dbReference type="GO" id="GO:0051011">
    <property type="term" value="F:microtubule minus-end binding"/>
    <property type="evidence" value="ECO:0007669"/>
    <property type="project" value="TreeGrafter"/>
</dbReference>
<evidence type="ECO:0000256" key="2">
    <source>
        <dbReference type="ARBA" id="ARBA00022490"/>
    </source>
</evidence>
<dbReference type="GO" id="GO:0031122">
    <property type="term" value="P:cytoplasmic microtubule organization"/>
    <property type="evidence" value="ECO:0007669"/>
    <property type="project" value="TreeGrafter"/>
</dbReference>
<dbReference type="Pfam" id="PF17681">
    <property type="entry name" value="GCP_N_terminal"/>
    <property type="match status" value="1"/>
</dbReference>
<feature type="non-terminal residue" evidence="7">
    <location>
        <position position="1"/>
    </location>
</feature>
<organism evidence="7 8">
    <name type="scientific">Cherax quadricarinatus</name>
    <name type="common">Australian red claw crayfish</name>
    <dbReference type="NCBI Taxonomy" id="27406"/>
    <lineage>
        <taxon>Eukaryota</taxon>
        <taxon>Metazoa</taxon>
        <taxon>Ecdysozoa</taxon>
        <taxon>Arthropoda</taxon>
        <taxon>Crustacea</taxon>
        <taxon>Multicrustacea</taxon>
        <taxon>Malacostraca</taxon>
        <taxon>Eumalacostraca</taxon>
        <taxon>Eucarida</taxon>
        <taxon>Decapoda</taxon>
        <taxon>Pleocyemata</taxon>
        <taxon>Astacidea</taxon>
        <taxon>Parastacoidea</taxon>
        <taxon>Parastacidae</taxon>
        <taxon>Cherax</taxon>
    </lineage>
</organism>
<dbReference type="GO" id="GO:0051225">
    <property type="term" value="P:spindle assembly"/>
    <property type="evidence" value="ECO:0007669"/>
    <property type="project" value="TreeGrafter"/>
</dbReference>
<dbReference type="EMBL" id="JARKIK010000055">
    <property type="protein sequence ID" value="KAK8732927.1"/>
    <property type="molecule type" value="Genomic_DNA"/>
</dbReference>
<evidence type="ECO:0000259" key="6">
    <source>
        <dbReference type="Pfam" id="PF17681"/>
    </source>
</evidence>
<dbReference type="InterPro" id="IPR007259">
    <property type="entry name" value="GCP"/>
</dbReference>
<sequence length="287" mass="32179">IEEKNVHGCMILEVLHKHTANSVAHVKQVLMWVEQEVHSVLFDQLTHWLLYGLLLDPHEELFIHITTDTDAPSEVQEMDALSLEGLECPKMNPECKLRLEMLPSHIPLAVAEKILFIGEAILVFEREARKENDVADTASVSSHSGQVLKSREEEFKGLIQALGQEPTFSILQFSQVIETVRHCVSEELWKIVMDAGLVTELGNLKAVFLLGRGELYQTLIPSITPFLRNSSPSANFDGLFQLAGRQVLLEEEMLEKFALSLKIVPTAQATPVRGQPEKVKQTVFSGH</sequence>
<evidence type="ECO:0000256" key="1">
    <source>
        <dbReference type="ARBA" id="ARBA00004267"/>
    </source>
</evidence>
<dbReference type="GO" id="GO:0051321">
    <property type="term" value="P:meiotic cell cycle"/>
    <property type="evidence" value="ECO:0007669"/>
    <property type="project" value="TreeGrafter"/>
</dbReference>
<dbReference type="GO" id="GO:0000278">
    <property type="term" value="P:mitotic cell cycle"/>
    <property type="evidence" value="ECO:0007669"/>
    <property type="project" value="TreeGrafter"/>
</dbReference>
<comment type="caution">
    <text evidence="7">The sequence shown here is derived from an EMBL/GenBank/DDBJ whole genome shotgun (WGS) entry which is preliminary data.</text>
</comment>
<keyword evidence="2 5" id="KW-0963">Cytoplasm</keyword>
<dbReference type="Proteomes" id="UP001445076">
    <property type="component" value="Unassembled WGS sequence"/>
</dbReference>
<evidence type="ECO:0000313" key="8">
    <source>
        <dbReference type="Proteomes" id="UP001445076"/>
    </source>
</evidence>
<dbReference type="GO" id="GO:0007020">
    <property type="term" value="P:microtubule nucleation"/>
    <property type="evidence" value="ECO:0007669"/>
    <property type="project" value="InterPro"/>
</dbReference>
<comment type="similarity">
    <text evidence="5">Belongs to the TUBGCP family.</text>
</comment>